<keyword evidence="1" id="KW-0812">Transmembrane</keyword>
<evidence type="ECO:0000313" key="3">
    <source>
        <dbReference type="Proteomes" id="UP000238356"/>
    </source>
</evidence>
<sequence>MIRVARYLAGGFETGWGVVASAPEHVPVYSTMQVWIGTGVVMVIVVAMLAAIGWMIQRGRVARRPRHGVHRRS</sequence>
<accession>A0A2S5ZYV7</accession>
<organism evidence="2 3">
    <name type="scientific">Nocardia nova</name>
    <dbReference type="NCBI Taxonomy" id="37330"/>
    <lineage>
        <taxon>Bacteria</taxon>
        <taxon>Bacillati</taxon>
        <taxon>Actinomycetota</taxon>
        <taxon>Actinomycetes</taxon>
        <taxon>Mycobacteriales</taxon>
        <taxon>Nocardiaceae</taxon>
        <taxon>Nocardia</taxon>
    </lineage>
</organism>
<evidence type="ECO:0000313" key="2">
    <source>
        <dbReference type="EMBL" id="PPJ23444.1"/>
    </source>
</evidence>
<dbReference type="Proteomes" id="UP000238356">
    <property type="component" value="Unassembled WGS sequence"/>
</dbReference>
<keyword evidence="1" id="KW-0472">Membrane</keyword>
<keyword evidence="1" id="KW-1133">Transmembrane helix</keyword>
<keyword evidence="3" id="KW-1185">Reference proteome</keyword>
<dbReference type="AlphaFoldDB" id="A0A2S5ZYV7"/>
<proteinExistence type="predicted"/>
<comment type="caution">
    <text evidence="2">The sequence shown here is derived from an EMBL/GenBank/DDBJ whole genome shotgun (WGS) entry which is preliminary data.</text>
</comment>
<feature type="transmembrane region" description="Helical" evidence="1">
    <location>
        <begin position="34"/>
        <end position="56"/>
    </location>
</feature>
<name>A0A2S5ZYV7_9NOCA</name>
<evidence type="ECO:0000256" key="1">
    <source>
        <dbReference type="SAM" id="Phobius"/>
    </source>
</evidence>
<gene>
    <name evidence="2" type="ORF">C5F51_28860</name>
</gene>
<dbReference type="EMBL" id="PSZD01000024">
    <property type="protein sequence ID" value="PPJ23444.1"/>
    <property type="molecule type" value="Genomic_DNA"/>
</dbReference>
<reference evidence="2 3" key="1">
    <citation type="submission" date="2018-02" db="EMBL/GenBank/DDBJ databases">
        <title>8 Nocardia nova and 1 Nocardia cyriacigeorgica strain used for evolution to TMP-SMX.</title>
        <authorList>
            <person name="Mehta H."/>
            <person name="Weng J."/>
            <person name="Shamoo Y."/>
        </authorList>
    </citation>
    <scope>NUCLEOTIDE SEQUENCE [LARGE SCALE GENOMIC DNA]</scope>
    <source>
        <strain evidence="2 3">BAA2227</strain>
    </source>
</reference>
<protein>
    <submittedName>
        <fullName evidence="2">Uncharacterized protein</fullName>
    </submittedName>
</protein>
<dbReference type="RefSeq" id="WP_064922775.1">
    <property type="nucleotide sequence ID" value="NZ_JADLQW010000047.1"/>
</dbReference>